<dbReference type="PANTHER" id="PTHR43798:SF33">
    <property type="entry name" value="HYDROLASE, PUTATIVE (AFU_ORTHOLOGUE AFUA_2G14860)-RELATED"/>
    <property type="match status" value="1"/>
</dbReference>
<dbReference type="EMBL" id="VHSG01000023">
    <property type="protein sequence ID" value="TQV70749.1"/>
    <property type="molecule type" value="Genomic_DNA"/>
</dbReference>
<keyword evidence="1" id="KW-0732">Signal</keyword>
<evidence type="ECO:0000256" key="1">
    <source>
        <dbReference type="SAM" id="SignalP"/>
    </source>
</evidence>
<feature type="chain" id="PRO_5022105315" evidence="1">
    <location>
        <begin position="22"/>
        <end position="349"/>
    </location>
</feature>
<evidence type="ECO:0000313" key="4">
    <source>
        <dbReference type="Proteomes" id="UP000319732"/>
    </source>
</evidence>
<evidence type="ECO:0000313" key="3">
    <source>
        <dbReference type="EMBL" id="TQV70749.1"/>
    </source>
</evidence>
<comment type="caution">
    <text evidence="3">The sequence shown here is derived from an EMBL/GenBank/DDBJ whole genome shotgun (WGS) entry which is preliminary data.</text>
</comment>
<gene>
    <name evidence="3" type="ORF">FKG94_20700</name>
</gene>
<dbReference type="InterPro" id="IPR022742">
    <property type="entry name" value="Hydrolase_4"/>
</dbReference>
<organism evidence="3 4">
    <name type="scientific">Exilibacterium tricleocarpae</name>
    <dbReference type="NCBI Taxonomy" id="2591008"/>
    <lineage>
        <taxon>Bacteria</taxon>
        <taxon>Pseudomonadati</taxon>
        <taxon>Pseudomonadota</taxon>
        <taxon>Gammaproteobacteria</taxon>
        <taxon>Cellvibrionales</taxon>
        <taxon>Cellvibrionaceae</taxon>
        <taxon>Exilibacterium</taxon>
    </lineage>
</organism>
<dbReference type="OrthoDB" id="9780134at2"/>
<dbReference type="AlphaFoldDB" id="A0A545T0N9"/>
<feature type="signal peptide" evidence="1">
    <location>
        <begin position="1"/>
        <end position="21"/>
    </location>
</feature>
<dbReference type="Pfam" id="PF12146">
    <property type="entry name" value="Hydrolase_4"/>
    <property type="match status" value="1"/>
</dbReference>
<keyword evidence="3" id="KW-0378">Hydrolase</keyword>
<proteinExistence type="predicted"/>
<dbReference type="InterPro" id="IPR029058">
    <property type="entry name" value="AB_hydrolase_fold"/>
</dbReference>
<keyword evidence="4" id="KW-1185">Reference proteome</keyword>
<dbReference type="Gene3D" id="3.40.50.1820">
    <property type="entry name" value="alpha/beta hydrolase"/>
    <property type="match status" value="1"/>
</dbReference>
<reference evidence="3 4" key="1">
    <citation type="submission" date="2019-06" db="EMBL/GenBank/DDBJ databases">
        <title>Whole genome sequence for Cellvibrionaceae sp. R142.</title>
        <authorList>
            <person name="Wang G."/>
        </authorList>
    </citation>
    <scope>NUCLEOTIDE SEQUENCE [LARGE SCALE GENOMIC DNA]</scope>
    <source>
        <strain evidence="3 4">R142</strain>
    </source>
</reference>
<dbReference type="GO" id="GO:0016787">
    <property type="term" value="F:hydrolase activity"/>
    <property type="evidence" value="ECO:0007669"/>
    <property type="project" value="UniProtKB-KW"/>
</dbReference>
<dbReference type="SUPFAM" id="SSF53474">
    <property type="entry name" value="alpha/beta-Hydrolases"/>
    <property type="match status" value="1"/>
</dbReference>
<dbReference type="InterPro" id="IPR050266">
    <property type="entry name" value="AB_hydrolase_sf"/>
</dbReference>
<name>A0A545T0N9_9GAMM</name>
<dbReference type="PANTHER" id="PTHR43798">
    <property type="entry name" value="MONOACYLGLYCEROL LIPASE"/>
    <property type="match status" value="1"/>
</dbReference>
<accession>A0A545T0N9</accession>
<dbReference type="Proteomes" id="UP000319732">
    <property type="component" value="Unassembled WGS sequence"/>
</dbReference>
<feature type="domain" description="Serine aminopeptidase S33" evidence="2">
    <location>
        <begin position="78"/>
        <end position="331"/>
    </location>
</feature>
<dbReference type="RefSeq" id="WP_142928850.1">
    <property type="nucleotide sequence ID" value="NZ_ML660101.1"/>
</dbReference>
<protein>
    <submittedName>
        <fullName evidence="3">Alpha/beta hydrolase</fullName>
    </submittedName>
</protein>
<sequence>MKILLSVAAIATALGMSAVLAEIKRHDFNVQSEPGIQLQVREVSDAQAAAGKPPVILLHGARVPGVASFDLPVDGGSLAADLARAGHRVFVMDARGYGGSTRIGQDGARQGAPLVNSNEVVRDIHAVVGATKERTAASEVALLGWATGGHWAGMYASLYPDAVNHVVIYNALYGAHEGHEHLGRGTFMSDPNDPNRFNTERFGTYRLNTADSLLPSWDRAIPVEDKTAWRDPEVAAAYQQAALASDPTAQRRNPPSFRAPSGAMEDSFYLALGRQLWDAASITGRVLIIRSENDFWSRPEDMIMLQNHLINAAEVEAITIPNATHHVHLDRGERGRDAFLQAVTAFLSR</sequence>
<dbReference type="GO" id="GO:0016020">
    <property type="term" value="C:membrane"/>
    <property type="evidence" value="ECO:0007669"/>
    <property type="project" value="TreeGrafter"/>
</dbReference>
<evidence type="ECO:0000259" key="2">
    <source>
        <dbReference type="Pfam" id="PF12146"/>
    </source>
</evidence>